<protein>
    <submittedName>
        <fullName evidence="1">Uncharacterized protein</fullName>
    </submittedName>
</protein>
<organism evidence="1 2">
    <name type="scientific">Araneus ventricosus</name>
    <name type="common">Orbweaver spider</name>
    <name type="synonym">Epeira ventricosa</name>
    <dbReference type="NCBI Taxonomy" id="182803"/>
    <lineage>
        <taxon>Eukaryota</taxon>
        <taxon>Metazoa</taxon>
        <taxon>Ecdysozoa</taxon>
        <taxon>Arthropoda</taxon>
        <taxon>Chelicerata</taxon>
        <taxon>Arachnida</taxon>
        <taxon>Araneae</taxon>
        <taxon>Araneomorphae</taxon>
        <taxon>Entelegynae</taxon>
        <taxon>Araneoidea</taxon>
        <taxon>Araneidae</taxon>
        <taxon>Araneus</taxon>
    </lineage>
</organism>
<accession>A0A4Y2WST1</accession>
<gene>
    <name evidence="1" type="ORF">AVEN_228874_1</name>
</gene>
<name>A0A4Y2WST1_ARAVE</name>
<dbReference type="Proteomes" id="UP000499080">
    <property type="component" value="Unassembled WGS sequence"/>
</dbReference>
<evidence type="ECO:0000313" key="2">
    <source>
        <dbReference type="Proteomes" id="UP000499080"/>
    </source>
</evidence>
<sequence>MWSGVVVQQQDTFREQSWLFSAKYPVQPVQRGTITVSIHGHSTRMEINQQETLVLPKYCGHNFLRGRHCFELLMGEDQGCLHAFFVSGVTSSTHASSPVTIQCRKETPSA</sequence>
<reference evidence="1 2" key="1">
    <citation type="journal article" date="2019" name="Sci. Rep.">
        <title>Orb-weaving spider Araneus ventricosus genome elucidates the spidroin gene catalogue.</title>
        <authorList>
            <person name="Kono N."/>
            <person name="Nakamura H."/>
            <person name="Ohtoshi R."/>
            <person name="Moran D.A.P."/>
            <person name="Shinohara A."/>
            <person name="Yoshida Y."/>
            <person name="Fujiwara M."/>
            <person name="Mori M."/>
            <person name="Tomita M."/>
            <person name="Arakawa K."/>
        </authorList>
    </citation>
    <scope>NUCLEOTIDE SEQUENCE [LARGE SCALE GENOMIC DNA]</scope>
</reference>
<evidence type="ECO:0000313" key="1">
    <source>
        <dbReference type="EMBL" id="GBO40211.1"/>
    </source>
</evidence>
<dbReference type="EMBL" id="BGPR01065379">
    <property type="protein sequence ID" value="GBO40211.1"/>
    <property type="molecule type" value="Genomic_DNA"/>
</dbReference>
<proteinExistence type="predicted"/>
<dbReference type="AlphaFoldDB" id="A0A4Y2WST1"/>
<comment type="caution">
    <text evidence="1">The sequence shown here is derived from an EMBL/GenBank/DDBJ whole genome shotgun (WGS) entry which is preliminary data.</text>
</comment>
<keyword evidence="2" id="KW-1185">Reference proteome</keyword>